<gene>
    <name evidence="2" type="ORF">GALL_448100</name>
</gene>
<keyword evidence="1" id="KW-0472">Membrane</keyword>
<feature type="transmembrane region" description="Helical" evidence="1">
    <location>
        <begin position="12"/>
        <end position="35"/>
    </location>
</feature>
<accession>A0A1J5PRX7</accession>
<proteinExistence type="predicted"/>
<evidence type="ECO:0000256" key="1">
    <source>
        <dbReference type="SAM" id="Phobius"/>
    </source>
</evidence>
<feature type="transmembrane region" description="Helical" evidence="1">
    <location>
        <begin position="151"/>
        <end position="173"/>
    </location>
</feature>
<keyword evidence="1" id="KW-0812">Transmembrane</keyword>
<sequence length="223" mass="24247">MIDRYFATDMPFWRFALNTLAVSGLCLIPLLLVYVGSTPGFGPMLLDGGTALRLFLRQVVTNGLLVVFTVNYTGFFLYAALKAELGRDDASALVLLIDPPLRVVLFILLHGLIYFLSADWFRSFGGDHWLALRVVGPTLARSALFANLSGVYFYATLGSAAPVYTVAITQLLANRAGQRTWFSPLLHALPRRFAAVLLAVALFAACALLLTAVATGIVYLQAL</sequence>
<protein>
    <submittedName>
        <fullName evidence="2">Uncharacterized protein</fullName>
    </submittedName>
</protein>
<keyword evidence="1" id="KW-1133">Transmembrane helix</keyword>
<feature type="transmembrane region" description="Helical" evidence="1">
    <location>
        <begin position="193"/>
        <end position="220"/>
    </location>
</feature>
<name>A0A1J5PRX7_9ZZZZ</name>
<reference evidence="2" key="1">
    <citation type="submission" date="2016-10" db="EMBL/GenBank/DDBJ databases">
        <title>Sequence of Gallionella enrichment culture.</title>
        <authorList>
            <person name="Poehlein A."/>
            <person name="Muehling M."/>
            <person name="Daniel R."/>
        </authorList>
    </citation>
    <scope>NUCLEOTIDE SEQUENCE</scope>
</reference>
<feature type="transmembrane region" description="Helical" evidence="1">
    <location>
        <begin position="55"/>
        <end position="81"/>
    </location>
</feature>
<feature type="transmembrane region" description="Helical" evidence="1">
    <location>
        <begin position="93"/>
        <end position="116"/>
    </location>
</feature>
<comment type="caution">
    <text evidence="2">The sequence shown here is derived from an EMBL/GenBank/DDBJ whole genome shotgun (WGS) entry which is preliminary data.</text>
</comment>
<organism evidence="2">
    <name type="scientific">mine drainage metagenome</name>
    <dbReference type="NCBI Taxonomy" id="410659"/>
    <lineage>
        <taxon>unclassified sequences</taxon>
        <taxon>metagenomes</taxon>
        <taxon>ecological metagenomes</taxon>
    </lineage>
</organism>
<dbReference type="AlphaFoldDB" id="A0A1J5PRX7"/>
<evidence type="ECO:0000313" key="2">
    <source>
        <dbReference type="EMBL" id="OIQ73552.1"/>
    </source>
</evidence>
<dbReference type="EMBL" id="MLJW01002826">
    <property type="protein sequence ID" value="OIQ73552.1"/>
    <property type="molecule type" value="Genomic_DNA"/>
</dbReference>